<dbReference type="InterPro" id="IPR050659">
    <property type="entry name" value="Peptidase_M24B"/>
</dbReference>
<keyword evidence="4" id="KW-1185">Reference proteome</keyword>
<dbReference type="SUPFAM" id="SSF55920">
    <property type="entry name" value="Creatinase/aminopeptidase"/>
    <property type="match status" value="1"/>
</dbReference>
<evidence type="ECO:0000313" key="4">
    <source>
        <dbReference type="Proteomes" id="UP000006034"/>
    </source>
</evidence>
<dbReference type="STRING" id="563192.HMPREF0179_01637"/>
<evidence type="ECO:0000259" key="1">
    <source>
        <dbReference type="Pfam" id="PF00557"/>
    </source>
</evidence>
<dbReference type="InterPro" id="IPR000587">
    <property type="entry name" value="Creatinase_N"/>
</dbReference>
<feature type="domain" description="Creatinase N-terminal" evidence="2">
    <location>
        <begin position="18"/>
        <end position="142"/>
    </location>
</feature>
<dbReference type="OrthoDB" id="9806388at2"/>
<dbReference type="PANTHER" id="PTHR46112:SF2">
    <property type="entry name" value="XAA-PRO AMINOPEPTIDASE P-RELATED"/>
    <property type="match status" value="1"/>
</dbReference>
<dbReference type="InterPro" id="IPR036005">
    <property type="entry name" value="Creatinase/aminopeptidase-like"/>
</dbReference>
<dbReference type="Gene3D" id="3.40.350.10">
    <property type="entry name" value="Creatinase/prolidase N-terminal domain"/>
    <property type="match status" value="1"/>
</dbReference>
<dbReference type="EMBL" id="ADCP02000003">
    <property type="protein sequence ID" value="EFV44571.1"/>
    <property type="molecule type" value="Genomic_DNA"/>
</dbReference>
<keyword evidence="3" id="KW-0645">Protease</keyword>
<dbReference type="RefSeq" id="WP_005027040.1">
    <property type="nucleotide sequence ID" value="NZ_KE150240.1"/>
</dbReference>
<gene>
    <name evidence="3" type="ORF">HMPREF0179_01637</name>
</gene>
<evidence type="ECO:0000313" key="3">
    <source>
        <dbReference type="EMBL" id="EFV44571.1"/>
    </source>
</evidence>
<proteinExistence type="predicted"/>
<reference evidence="3 4" key="2">
    <citation type="submission" date="2013-04" db="EMBL/GenBank/DDBJ databases">
        <title>The Genome Sequence of Bilophila wadsworthia 3_1_6.</title>
        <authorList>
            <consortium name="The Broad Institute Genomics Platform"/>
            <person name="Earl A."/>
            <person name="Ward D."/>
            <person name="Feldgarden M."/>
            <person name="Gevers D."/>
            <person name="Sibley C."/>
            <person name="Strauss J."/>
            <person name="Allen-Vercoe E."/>
            <person name="Walker B."/>
            <person name="Young S."/>
            <person name="Zeng Q."/>
            <person name="Gargeya S."/>
            <person name="Fitzgerald M."/>
            <person name="Haas B."/>
            <person name="Abouelleil A."/>
            <person name="Allen A.W."/>
            <person name="Alvarado L."/>
            <person name="Arachchi H.M."/>
            <person name="Berlin A.M."/>
            <person name="Chapman S.B."/>
            <person name="Gainer-Dewar J."/>
            <person name="Goldberg J."/>
            <person name="Griggs A."/>
            <person name="Gujja S."/>
            <person name="Hansen M."/>
            <person name="Howarth C."/>
            <person name="Imamovic A."/>
            <person name="Ireland A."/>
            <person name="Larimer J."/>
            <person name="McCowan C."/>
            <person name="Murphy C."/>
            <person name="Pearson M."/>
            <person name="Poon T.W."/>
            <person name="Priest M."/>
            <person name="Roberts A."/>
            <person name="Saif S."/>
            <person name="Shea T."/>
            <person name="Sisk P."/>
            <person name="Sykes S."/>
            <person name="Wortman J."/>
            <person name="Nusbaum C."/>
            <person name="Birren B."/>
        </authorList>
    </citation>
    <scope>NUCLEOTIDE SEQUENCE [LARGE SCALE GENOMIC DNA]</scope>
    <source>
        <strain evidence="3 4">3_1_6</strain>
    </source>
</reference>
<dbReference type="Proteomes" id="UP000006034">
    <property type="component" value="Unassembled WGS sequence"/>
</dbReference>
<dbReference type="AlphaFoldDB" id="E5Y624"/>
<name>E5Y624_BILW3</name>
<dbReference type="InterPro" id="IPR029149">
    <property type="entry name" value="Creatin/AminoP/Spt16_N"/>
</dbReference>
<keyword evidence="3" id="KW-0031">Aminopeptidase</keyword>
<dbReference type="Pfam" id="PF01321">
    <property type="entry name" value="Creatinase_N"/>
    <property type="match status" value="1"/>
</dbReference>
<dbReference type="CDD" id="cd01066">
    <property type="entry name" value="APP_MetAP"/>
    <property type="match status" value="1"/>
</dbReference>
<feature type="domain" description="Peptidase M24" evidence="1">
    <location>
        <begin position="149"/>
        <end position="389"/>
    </location>
</feature>
<reference evidence="3 4" key="1">
    <citation type="submission" date="2010-10" db="EMBL/GenBank/DDBJ databases">
        <authorList>
            <consortium name="The Broad Institute Genome Sequencing Platform"/>
            <person name="Ward D."/>
            <person name="Earl A."/>
            <person name="Feldgarden M."/>
            <person name="Young S.K."/>
            <person name="Gargeya S."/>
            <person name="Zeng Q."/>
            <person name="Alvarado L."/>
            <person name="Berlin A."/>
            <person name="Bochicchio J."/>
            <person name="Chapman S.B."/>
            <person name="Chen Z."/>
            <person name="Freedman E."/>
            <person name="Gellesch M."/>
            <person name="Goldberg J."/>
            <person name="Griggs A."/>
            <person name="Gujja S."/>
            <person name="Heilman E."/>
            <person name="Heiman D."/>
            <person name="Howarth C."/>
            <person name="Mehta T."/>
            <person name="Neiman D."/>
            <person name="Pearson M."/>
            <person name="Roberts A."/>
            <person name="Saif S."/>
            <person name="Shea T."/>
            <person name="Shenoy N."/>
            <person name="Sisk P."/>
            <person name="Stolte C."/>
            <person name="Sykes S."/>
            <person name="White J."/>
            <person name="Yandava C."/>
            <person name="Allen-Vercoe E."/>
            <person name="Sibley C."/>
            <person name="Ambrose C.E."/>
            <person name="Strauss J."/>
            <person name="Daigneault M."/>
            <person name="Haas B."/>
            <person name="Nusbaum C."/>
            <person name="Birren B."/>
        </authorList>
    </citation>
    <scope>NUCLEOTIDE SEQUENCE [LARGE SCALE GENOMIC DNA]</scope>
    <source>
        <strain evidence="3 4">3_1_6</strain>
    </source>
</reference>
<sequence length="406" mass="43968">MSSPDLLPLGEIEFRYARCRRLLRTLVPDAGGMLVTSRLGIYYLTGTLGWGLVWLPVEGEPVLLLRKGVERAQLESPLRHILPFKSYKEITSLCAGCGSPLSSAIAVDKNGFNWSMAEMLQSRMEGVRFTSCDAVLAQARAVKSEWELEKLRRCGALHAKVLDEMLPERIHPGMSEFDVARTYVEAVFACGGSGMLRMNAPGEENFFGYASADTSGIYPTYYNGPLGCKGMCPAIPFMGNAERLWQKRALLSIDMGFNVEGYNTDRTQVYWSGAADTIPGPIRRAHAVCVEIFEQTAAALKPGAVPAEIWAEACAVAEREGQMDGFMGLGRDKVPFLGHGIGLTVDETPVFAKGFTAPLEQGMVVAIEPKIGIPGSGMVGLEHTLEITASGARPLTGTSKQIILIG</sequence>
<dbReference type="InterPro" id="IPR000994">
    <property type="entry name" value="Pept_M24"/>
</dbReference>
<keyword evidence="3" id="KW-0378">Hydrolase</keyword>
<dbReference type="GO" id="GO:0004177">
    <property type="term" value="F:aminopeptidase activity"/>
    <property type="evidence" value="ECO:0007669"/>
    <property type="project" value="UniProtKB-KW"/>
</dbReference>
<accession>E5Y624</accession>
<protein>
    <submittedName>
        <fullName evidence="3">Xaa-Pro aminopeptidase</fullName>
    </submittedName>
</protein>
<organism evidence="3 4">
    <name type="scientific">Bilophila wadsworthia (strain 3_1_6)</name>
    <dbReference type="NCBI Taxonomy" id="563192"/>
    <lineage>
        <taxon>Bacteria</taxon>
        <taxon>Pseudomonadati</taxon>
        <taxon>Thermodesulfobacteriota</taxon>
        <taxon>Desulfovibrionia</taxon>
        <taxon>Desulfovibrionales</taxon>
        <taxon>Desulfovibrionaceae</taxon>
        <taxon>Bilophila</taxon>
    </lineage>
</organism>
<dbReference type="SUPFAM" id="SSF53092">
    <property type="entry name" value="Creatinase/prolidase N-terminal domain"/>
    <property type="match status" value="1"/>
</dbReference>
<dbReference type="GeneID" id="78087334"/>
<comment type="caution">
    <text evidence="3">The sequence shown here is derived from an EMBL/GenBank/DDBJ whole genome shotgun (WGS) entry which is preliminary data.</text>
</comment>
<dbReference type="Gene3D" id="3.90.230.10">
    <property type="entry name" value="Creatinase/methionine aminopeptidase superfamily"/>
    <property type="match status" value="1"/>
</dbReference>
<evidence type="ECO:0000259" key="2">
    <source>
        <dbReference type="Pfam" id="PF01321"/>
    </source>
</evidence>
<dbReference type="Pfam" id="PF00557">
    <property type="entry name" value="Peptidase_M24"/>
    <property type="match status" value="1"/>
</dbReference>
<dbReference type="eggNOG" id="COG0006">
    <property type="taxonomic scope" value="Bacteria"/>
</dbReference>
<dbReference type="PANTHER" id="PTHR46112">
    <property type="entry name" value="AMINOPEPTIDASE"/>
    <property type="match status" value="1"/>
</dbReference>
<dbReference type="HOGENOM" id="CLU_017266_10_0_7"/>